<evidence type="ECO:0000313" key="3">
    <source>
        <dbReference type="Proteomes" id="UP000295707"/>
    </source>
</evidence>
<feature type="region of interest" description="Disordered" evidence="1">
    <location>
        <begin position="35"/>
        <end position="58"/>
    </location>
</feature>
<organism evidence="2 3">
    <name type="scientific">Thiogranum longum</name>
    <dbReference type="NCBI Taxonomy" id="1537524"/>
    <lineage>
        <taxon>Bacteria</taxon>
        <taxon>Pseudomonadati</taxon>
        <taxon>Pseudomonadota</taxon>
        <taxon>Gammaproteobacteria</taxon>
        <taxon>Chromatiales</taxon>
        <taxon>Ectothiorhodospiraceae</taxon>
        <taxon>Thiogranum</taxon>
    </lineage>
</organism>
<keyword evidence="3" id="KW-1185">Reference proteome</keyword>
<evidence type="ECO:0000256" key="1">
    <source>
        <dbReference type="SAM" id="MobiDB-lite"/>
    </source>
</evidence>
<gene>
    <name evidence="2" type="ORF">DFR30_0545</name>
</gene>
<dbReference type="AlphaFoldDB" id="A0A4R1H6E3"/>
<dbReference type="EMBL" id="SMFX01000001">
    <property type="protein sequence ID" value="TCK17317.1"/>
    <property type="molecule type" value="Genomic_DNA"/>
</dbReference>
<feature type="compositionally biased region" description="Basic and acidic residues" evidence="1">
    <location>
        <begin position="47"/>
        <end position="58"/>
    </location>
</feature>
<reference evidence="2 3" key="1">
    <citation type="submission" date="2019-03" db="EMBL/GenBank/DDBJ databases">
        <title>Genomic Encyclopedia of Type Strains, Phase IV (KMG-IV): sequencing the most valuable type-strain genomes for metagenomic binning, comparative biology and taxonomic classification.</title>
        <authorList>
            <person name="Goeker M."/>
        </authorList>
    </citation>
    <scope>NUCLEOTIDE SEQUENCE [LARGE SCALE GENOMIC DNA]</scope>
    <source>
        <strain evidence="2 3">DSM 19610</strain>
    </source>
</reference>
<accession>A0A4R1H6E3</accession>
<name>A0A4R1H6E3_9GAMM</name>
<dbReference type="RefSeq" id="WP_165869068.1">
    <property type="nucleotide sequence ID" value="NZ_SMFX01000001.1"/>
</dbReference>
<evidence type="ECO:0000313" key="2">
    <source>
        <dbReference type="EMBL" id="TCK17317.1"/>
    </source>
</evidence>
<sequence>MSSDNDRMRFHMGCGERLQSRRWIVRCVSGVLPGSEIKSGANIAGREQPRREEDRDES</sequence>
<comment type="caution">
    <text evidence="2">The sequence shown here is derived from an EMBL/GenBank/DDBJ whole genome shotgun (WGS) entry which is preliminary data.</text>
</comment>
<dbReference type="Proteomes" id="UP000295707">
    <property type="component" value="Unassembled WGS sequence"/>
</dbReference>
<proteinExistence type="predicted"/>
<protein>
    <submittedName>
        <fullName evidence="2">Uncharacterized protein</fullName>
    </submittedName>
</protein>